<comment type="caution">
    <text evidence="4">The sequence shown here is derived from an EMBL/GenBank/DDBJ whole genome shotgun (WGS) entry which is preliminary data.</text>
</comment>
<feature type="region of interest" description="Disordered" evidence="2">
    <location>
        <begin position="1"/>
        <end position="26"/>
    </location>
</feature>
<evidence type="ECO:0000256" key="2">
    <source>
        <dbReference type="SAM" id="MobiDB-lite"/>
    </source>
</evidence>
<organism evidence="4 5">
    <name type="scientific">Albugo candida</name>
    <dbReference type="NCBI Taxonomy" id="65357"/>
    <lineage>
        <taxon>Eukaryota</taxon>
        <taxon>Sar</taxon>
        <taxon>Stramenopiles</taxon>
        <taxon>Oomycota</taxon>
        <taxon>Peronosporomycetes</taxon>
        <taxon>Albuginales</taxon>
        <taxon>Albuginaceae</taxon>
        <taxon>Albugo</taxon>
    </lineage>
</organism>
<gene>
    <name evidence="4" type="ORF">BN9_012520</name>
</gene>
<dbReference type="InParanoid" id="A0A024G2D7"/>
<dbReference type="PROSITE" id="PS51253">
    <property type="entry name" value="HTH_CENPB"/>
    <property type="match status" value="1"/>
</dbReference>
<dbReference type="GO" id="GO:0003677">
    <property type="term" value="F:DNA binding"/>
    <property type="evidence" value="ECO:0007669"/>
    <property type="project" value="UniProtKB-KW"/>
</dbReference>
<dbReference type="Pfam" id="PF03221">
    <property type="entry name" value="HTH_Tnp_Tc5"/>
    <property type="match status" value="1"/>
</dbReference>
<keyword evidence="5" id="KW-1185">Reference proteome</keyword>
<dbReference type="InterPro" id="IPR009057">
    <property type="entry name" value="Homeodomain-like_sf"/>
</dbReference>
<accession>A0A024G2D7</accession>
<dbReference type="SMART" id="SM00674">
    <property type="entry name" value="CENPB"/>
    <property type="match status" value="1"/>
</dbReference>
<proteinExistence type="predicted"/>
<dbReference type="Gene3D" id="1.10.10.60">
    <property type="entry name" value="Homeodomain-like"/>
    <property type="match status" value="1"/>
</dbReference>
<protein>
    <recommendedName>
        <fullName evidence="3">HTH CENPB-type domain-containing protein</fullName>
    </recommendedName>
</protein>
<name>A0A024G2D7_9STRA</name>
<reference evidence="4 5" key="1">
    <citation type="submission" date="2012-05" db="EMBL/GenBank/DDBJ databases">
        <title>Recombination and specialization in a pathogen metapopulation.</title>
        <authorList>
            <person name="Gardiner A."/>
            <person name="Kemen E."/>
            <person name="Schultz-Larsen T."/>
            <person name="MacLean D."/>
            <person name="Van Oosterhout C."/>
            <person name="Jones J.D.G."/>
        </authorList>
    </citation>
    <scope>NUCLEOTIDE SEQUENCE [LARGE SCALE GENOMIC DNA]</scope>
    <source>
        <strain evidence="4 5">Ac Nc2</strain>
    </source>
</reference>
<sequence>MLTRSSTNLRSVQTKQEATNDSENCSPINMLCSSHTNGTAATETESSEHTQVKSPLIAKNDYLAPDAAPLLGPDTCDIPASRQPTDKISEISQISMQLQQHEQNGVHSILQEVDAANTVMASRVNDATMQQLLFQAHDQRHDTIQFSREDDFTKVTDSTLLSVTSEPPSAVMSTSVNASVVTPPDCSIAGSFRTMYSTTNSSSMIESQNNYHNVLKRKSIPLSMKKEAIEWISGPGKGIPSRAEKHFSALDWDVSASSFRKWWKNRDKIMRDASNKKRIAGGGRKPYLESTEERLLVAVIQERAKKDRVTRKWIAQTAQQMFQHSNSNFKASENWVTKFIRRNGLTLKRSYVTYPVDGTTGLEESVIVEDTSHHDRGEADRMLMNQQSDHVFNENTMSMVSTGIADGFHASPAHDVLDVDAGSRSGTLESHLILHHEHPSNSGDVMIPDDNINDIQGRAVV</sequence>
<evidence type="ECO:0000313" key="5">
    <source>
        <dbReference type="Proteomes" id="UP000053237"/>
    </source>
</evidence>
<evidence type="ECO:0000259" key="3">
    <source>
        <dbReference type="PROSITE" id="PS51253"/>
    </source>
</evidence>
<dbReference type="EMBL" id="CAIX01000009">
    <property type="protein sequence ID" value="CCI40468.1"/>
    <property type="molecule type" value="Genomic_DNA"/>
</dbReference>
<dbReference type="InterPro" id="IPR006600">
    <property type="entry name" value="HTH_CenpB_DNA-bd_dom"/>
</dbReference>
<feature type="domain" description="HTH CENPB-type" evidence="3">
    <location>
        <begin position="279"/>
        <end position="349"/>
    </location>
</feature>
<dbReference type="AlphaFoldDB" id="A0A024G2D7"/>
<dbReference type="OrthoDB" id="165869at2759"/>
<dbReference type="STRING" id="65357.A0A024G2D7"/>
<dbReference type="Proteomes" id="UP000053237">
    <property type="component" value="Unassembled WGS sequence"/>
</dbReference>
<evidence type="ECO:0000313" key="4">
    <source>
        <dbReference type="EMBL" id="CCI40468.1"/>
    </source>
</evidence>
<evidence type="ECO:0000256" key="1">
    <source>
        <dbReference type="ARBA" id="ARBA00023125"/>
    </source>
</evidence>
<dbReference type="SUPFAM" id="SSF46689">
    <property type="entry name" value="Homeodomain-like"/>
    <property type="match status" value="1"/>
</dbReference>
<keyword evidence="1" id="KW-0238">DNA-binding</keyword>